<evidence type="ECO:0000313" key="5">
    <source>
        <dbReference type="EMBL" id="AML50680.1"/>
    </source>
</evidence>
<dbReference type="RefSeq" id="WP_039002395.1">
    <property type="nucleotide sequence ID" value="NZ_CP014327.1"/>
</dbReference>
<sequence>MTWQKRSLDIFLACVGILFFAIPFAVLFLFLMAVQGRPIFYLSERMKSPNEVFLLWKLRSMEMSAVNSGVTGGDKRARYTRYGKRLRRLRFDEIPQLWNVLKGDMSLVGPRPPLRLYVEDFPELYRQVLASRPGITGLATLTYHQHETEMLVKCSTAEQTDSVYRRRCIPQKARLDLIYQAHQSVCFDLEILTQTVGKVFSVRKPKARK</sequence>
<dbReference type="OrthoDB" id="9808602at2"/>
<dbReference type="Proteomes" id="UP000070371">
    <property type="component" value="Chromosome"/>
</dbReference>
<reference evidence="5 6" key="1">
    <citation type="submission" date="2016-02" db="EMBL/GenBank/DDBJ databases">
        <title>Complete genome sequence of Halocynthiibacter arcticus PAMC 20958t from arctic marine sediment.</title>
        <authorList>
            <person name="Lee Y.M."/>
            <person name="Baek K."/>
            <person name="Lee H.K."/>
            <person name="Shin S.C."/>
        </authorList>
    </citation>
    <scope>NUCLEOTIDE SEQUENCE [LARGE SCALE GENOMIC DNA]</scope>
    <source>
        <strain evidence="5">PAMC 20958</strain>
    </source>
</reference>
<keyword evidence="3" id="KW-0472">Membrane</keyword>
<dbReference type="STRING" id="1579316.RC74_04745"/>
<proteinExistence type="inferred from homology"/>
<accession>A0A126UXB5</accession>
<protein>
    <submittedName>
        <fullName evidence="5">Sugar transferase</fullName>
    </submittedName>
</protein>
<name>A0A126UXB5_9RHOB</name>
<evidence type="ECO:0000259" key="4">
    <source>
        <dbReference type="Pfam" id="PF02397"/>
    </source>
</evidence>
<keyword evidence="3" id="KW-0812">Transmembrane</keyword>
<dbReference type="GO" id="GO:0016780">
    <property type="term" value="F:phosphotransferase activity, for other substituted phosphate groups"/>
    <property type="evidence" value="ECO:0007669"/>
    <property type="project" value="TreeGrafter"/>
</dbReference>
<evidence type="ECO:0000256" key="1">
    <source>
        <dbReference type="ARBA" id="ARBA00006464"/>
    </source>
</evidence>
<feature type="transmembrane region" description="Helical" evidence="3">
    <location>
        <begin position="12"/>
        <end position="34"/>
    </location>
</feature>
<dbReference type="Pfam" id="PF02397">
    <property type="entry name" value="Bac_transf"/>
    <property type="match status" value="1"/>
</dbReference>
<dbReference type="KEGG" id="hat:RC74_04745"/>
<keyword evidence="3" id="KW-1133">Transmembrane helix</keyword>
<comment type="similarity">
    <text evidence="1">Belongs to the bacterial sugar transferase family.</text>
</comment>
<evidence type="ECO:0000313" key="6">
    <source>
        <dbReference type="Proteomes" id="UP000070371"/>
    </source>
</evidence>
<feature type="domain" description="Bacterial sugar transferase" evidence="4">
    <location>
        <begin position="5"/>
        <end position="200"/>
    </location>
</feature>
<organism evidence="5 6">
    <name type="scientific">Falsihalocynthiibacter arcticus</name>
    <dbReference type="NCBI Taxonomy" id="1579316"/>
    <lineage>
        <taxon>Bacteria</taxon>
        <taxon>Pseudomonadati</taxon>
        <taxon>Pseudomonadota</taxon>
        <taxon>Alphaproteobacteria</taxon>
        <taxon>Rhodobacterales</taxon>
        <taxon>Roseobacteraceae</taxon>
        <taxon>Falsihalocynthiibacter</taxon>
    </lineage>
</organism>
<dbReference type="GO" id="GO:0000271">
    <property type="term" value="P:polysaccharide biosynthetic process"/>
    <property type="evidence" value="ECO:0007669"/>
    <property type="project" value="UniProtKB-KW"/>
</dbReference>
<gene>
    <name evidence="5" type="ORF">RC74_04745</name>
</gene>
<evidence type="ECO:0000256" key="3">
    <source>
        <dbReference type="SAM" id="Phobius"/>
    </source>
</evidence>
<dbReference type="EMBL" id="CP014327">
    <property type="protein sequence ID" value="AML50680.1"/>
    <property type="molecule type" value="Genomic_DNA"/>
</dbReference>
<keyword evidence="6" id="KW-1185">Reference proteome</keyword>
<dbReference type="AlphaFoldDB" id="A0A126UXB5"/>
<keyword evidence="2" id="KW-0270">Exopolysaccharide synthesis</keyword>
<dbReference type="InterPro" id="IPR003362">
    <property type="entry name" value="Bact_transf"/>
</dbReference>
<evidence type="ECO:0000256" key="2">
    <source>
        <dbReference type="ARBA" id="ARBA00023169"/>
    </source>
</evidence>
<keyword evidence="5" id="KW-0808">Transferase</keyword>
<dbReference type="PANTHER" id="PTHR30576:SF20">
    <property type="entry name" value="QUINOVOSAMINEPHOSPHOTRANSFERAE-RELATED"/>
    <property type="match status" value="1"/>
</dbReference>
<dbReference type="PANTHER" id="PTHR30576">
    <property type="entry name" value="COLANIC BIOSYNTHESIS UDP-GLUCOSE LIPID CARRIER TRANSFERASE"/>
    <property type="match status" value="1"/>
</dbReference>